<evidence type="ECO:0000313" key="4">
    <source>
        <dbReference type="Proteomes" id="UP000241346"/>
    </source>
</evidence>
<comment type="caution">
    <text evidence="3">The sequence shown here is derived from an EMBL/GenBank/DDBJ whole genome shotgun (WGS) entry which is preliminary data.</text>
</comment>
<accession>A0A2T3NKT6</accession>
<dbReference type="SUPFAM" id="SSF49879">
    <property type="entry name" value="SMAD/FHA domain"/>
    <property type="match status" value="1"/>
</dbReference>
<dbReference type="InterPro" id="IPR008984">
    <property type="entry name" value="SMAD_FHA_dom_sf"/>
</dbReference>
<feature type="region of interest" description="Disordered" evidence="1">
    <location>
        <begin position="115"/>
        <end position="140"/>
    </location>
</feature>
<organism evidence="3 4">
    <name type="scientific">Photobacterium rosenbergii</name>
    <dbReference type="NCBI Taxonomy" id="294936"/>
    <lineage>
        <taxon>Bacteria</taxon>
        <taxon>Pseudomonadati</taxon>
        <taxon>Pseudomonadota</taxon>
        <taxon>Gammaproteobacteria</taxon>
        <taxon>Vibrionales</taxon>
        <taxon>Vibrionaceae</taxon>
        <taxon>Photobacterium</taxon>
    </lineage>
</organism>
<dbReference type="Pfam" id="PF00498">
    <property type="entry name" value="FHA"/>
    <property type="match status" value="1"/>
</dbReference>
<dbReference type="OrthoDB" id="273564at2"/>
<proteinExistence type="predicted"/>
<gene>
    <name evidence="3" type="ORF">C9J01_03775</name>
</gene>
<protein>
    <submittedName>
        <fullName evidence="3">FHA domain-containing protein</fullName>
    </submittedName>
</protein>
<reference evidence="3 4" key="1">
    <citation type="submission" date="2018-03" db="EMBL/GenBank/DDBJ databases">
        <title>Whole genome sequencing of Histamine producing bacteria.</title>
        <authorList>
            <person name="Butler K."/>
        </authorList>
    </citation>
    <scope>NUCLEOTIDE SEQUENCE [LARGE SCALE GENOMIC DNA]</scope>
    <source>
        <strain evidence="3 4">DSM 19138</strain>
    </source>
</reference>
<sequence length="336" mass="37800">MTISFQLIETPENEQVTSRQVALPASGGTIGRSYECTVQLPDFNRTLSRVHAELRPHAAGGFEIIDRSTNGLFINGVQLGKGANQRISDGDKIKLGGYTLLVSDIDALFDENAATNSANQQSRTPYTSNSFPEGQHPFSADSLASDDFQQFVMNQPAATAEAHTINPKQTKQAQSSEFSSENILDDVFGCDPFDDEDWQEQGKPEHIDDVVMLDDDSDPILSGSKAITIAEHHHTAELQNSIDRLNAIIAQQERTLSASIDREKLVVTIEATLERFLESFHPAHLEDEFDDYITGWGNKEKKYWALYKKQFNRKHARREYYRLFSSILLEELSEKR</sequence>
<dbReference type="SMART" id="SM00240">
    <property type="entry name" value="FHA"/>
    <property type="match status" value="1"/>
</dbReference>
<dbReference type="InterPro" id="IPR000253">
    <property type="entry name" value="FHA_dom"/>
</dbReference>
<dbReference type="Gene3D" id="2.60.200.20">
    <property type="match status" value="1"/>
</dbReference>
<dbReference type="CDD" id="cd00060">
    <property type="entry name" value="FHA"/>
    <property type="match status" value="1"/>
</dbReference>
<dbReference type="AlphaFoldDB" id="A0A2T3NKT6"/>
<evidence type="ECO:0000313" key="3">
    <source>
        <dbReference type="EMBL" id="PSW16135.1"/>
    </source>
</evidence>
<evidence type="ECO:0000259" key="2">
    <source>
        <dbReference type="PROSITE" id="PS50006"/>
    </source>
</evidence>
<dbReference type="RefSeq" id="WP_107296757.1">
    <property type="nucleotide sequence ID" value="NZ_PYMB01000001.1"/>
</dbReference>
<dbReference type="Proteomes" id="UP000241346">
    <property type="component" value="Unassembled WGS sequence"/>
</dbReference>
<evidence type="ECO:0000256" key="1">
    <source>
        <dbReference type="SAM" id="MobiDB-lite"/>
    </source>
</evidence>
<name>A0A2T3NKT6_9GAMM</name>
<dbReference type="EMBL" id="PYMB01000001">
    <property type="protein sequence ID" value="PSW16135.1"/>
    <property type="molecule type" value="Genomic_DNA"/>
</dbReference>
<feature type="domain" description="FHA" evidence="2">
    <location>
        <begin position="28"/>
        <end position="79"/>
    </location>
</feature>
<dbReference type="PROSITE" id="PS50006">
    <property type="entry name" value="FHA_DOMAIN"/>
    <property type="match status" value="1"/>
</dbReference>
<feature type="compositionally biased region" description="Polar residues" evidence="1">
    <location>
        <begin position="115"/>
        <end position="132"/>
    </location>
</feature>